<feature type="region of interest" description="Disordered" evidence="16">
    <location>
        <begin position="570"/>
        <end position="746"/>
    </location>
</feature>
<evidence type="ECO:0000256" key="15">
    <source>
        <dbReference type="HAMAP-Rule" id="MF_00970"/>
    </source>
</evidence>
<dbReference type="GO" id="GO:0000287">
    <property type="term" value="F:magnesium ion binding"/>
    <property type="evidence" value="ECO:0007669"/>
    <property type="project" value="UniProtKB-UniRule"/>
</dbReference>
<dbReference type="InterPro" id="IPR012340">
    <property type="entry name" value="NA-bd_OB-fold"/>
</dbReference>
<evidence type="ECO:0000259" key="17">
    <source>
        <dbReference type="PROSITE" id="PS50126"/>
    </source>
</evidence>
<dbReference type="EC" id="3.1.26.12" evidence="15"/>
<feature type="compositionally biased region" description="Basic residues" evidence="16">
    <location>
        <begin position="595"/>
        <end position="613"/>
    </location>
</feature>
<dbReference type="GO" id="GO:0009898">
    <property type="term" value="C:cytoplasmic side of plasma membrane"/>
    <property type="evidence" value="ECO:0007669"/>
    <property type="project" value="UniProtKB-UniRule"/>
</dbReference>
<dbReference type="Proteomes" id="UP000294325">
    <property type="component" value="Chromosome"/>
</dbReference>
<evidence type="ECO:0000256" key="8">
    <source>
        <dbReference type="ARBA" id="ARBA00022723"/>
    </source>
</evidence>
<keyword evidence="8 15" id="KW-0479">Metal-binding</keyword>
<evidence type="ECO:0000256" key="16">
    <source>
        <dbReference type="SAM" id="MobiDB-lite"/>
    </source>
</evidence>
<evidence type="ECO:0000256" key="3">
    <source>
        <dbReference type="ARBA" id="ARBA00022490"/>
    </source>
</evidence>
<dbReference type="SMART" id="SM00316">
    <property type="entry name" value="S1"/>
    <property type="match status" value="1"/>
</dbReference>
<feature type="compositionally biased region" description="Low complexity" evidence="16">
    <location>
        <begin position="731"/>
        <end position="743"/>
    </location>
</feature>
<keyword evidence="3 15" id="KW-0963">Cytoplasm</keyword>
<name>A0A4V1AVT9_9GAMM</name>
<dbReference type="GO" id="GO:0008270">
    <property type="term" value="F:zinc ion binding"/>
    <property type="evidence" value="ECO:0007669"/>
    <property type="project" value="UniProtKB-UniRule"/>
</dbReference>
<dbReference type="InterPro" id="IPR028878">
    <property type="entry name" value="RNase_E"/>
</dbReference>
<dbReference type="InterPro" id="IPR019307">
    <property type="entry name" value="RNA-bd_AU-1/RNase_E/G"/>
</dbReference>
<feature type="binding site" evidence="15">
    <location>
        <position position="346"/>
    </location>
    <ligand>
        <name>Mg(2+)</name>
        <dbReference type="ChEBI" id="CHEBI:18420"/>
        <note>catalytic</note>
    </ligand>
</feature>
<dbReference type="PANTHER" id="PTHR30001:SF1">
    <property type="entry name" value="RIBONUCLEASE E_G-LIKE PROTEIN, CHLOROPLASTIC"/>
    <property type="match status" value="1"/>
</dbReference>
<keyword evidence="6 15" id="KW-0819">tRNA processing</keyword>
<reference evidence="18 19" key="1">
    <citation type="submission" date="2019-03" db="EMBL/GenBank/DDBJ databases">
        <title>The genome sequence of Nitrosococcus wardiae strain D1FHST reveals the archetypal metabolic capacity of ammonia-oxidizing Gammaproteobacteria.</title>
        <authorList>
            <person name="Wang L."/>
            <person name="Lim C.K."/>
            <person name="Hanson T.E."/>
            <person name="Dang H."/>
            <person name="Klotz M.G."/>
        </authorList>
    </citation>
    <scope>NUCLEOTIDE SEQUENCE [LARGE SCALE GENOMIC DNA]</scope>
    <source>
        <strain evidence="18 19">D1FHS</strain>
    </source>
</reference>
<dbReference type="SUPFAM" id="SSF50249">
    <property type="entry name" value="Nucleic acid-binding proteins"/>
    <property type="match status" value="1"/>
</dbReference>
<dbReference type="Pfam" id="PF10150">
    <property type="entry name" value="RNase_E_G"/>
    <property type="match status" value="1"/>
</dbReference>
<dbReference type="PANTHER" id="PTHR30001">
    <property type="entry name" value="RIBONUCLEASE"/>
    <property type="match status" value="1"/>
</dbReference>
<evidence type="ECO:0000256" key="1">
    <source>
        <dbReference type="ARBA" id="ARBA00005663"/>
    </source>
</evidence>
<dbReference type="GO" id="GO:0005737">
    <property type="term" value="C:cytoplasm"/>
    <property type="evidence" value="ECO:0007669"/>
    <property type="project" value="UniProtKB-SubCell"/>
</dbReference>
<feature type="binding site" evidence="15">
    <location>
        <position position="404"/>
    </location>
    <ligand>
        <name>Zn(2+)</name>
        <dbReference type="ChEBI" id="CHEBI:29105"/>
        <note>ligand shared between dimeric partners</note>
    </ligand>
</feature>
<evidence type="ECO:0000256" key="11">
    <source>
        <dbReference type="ARBA" id="ARBA00022801"/>
    </source>
</evidence>
<dbReference type="KEGG" id="nwr:E3U44_07070"/>
<dbReference type="NCBIfam" id="TIGR00757">
    <property type="entry name" value="RNaseEG"/>
    <property type="match status" value="1"/>
</dbReference>
<dbReference type="GO" id="GO:0019843">
    <property type="term" value="F:rRNA binding"/>
    <property type="evidence" value="ECO:0007669"/>
    <property type="project" value="UniProtKB-KW"/>
</dbReference>
<keyword evidence="15" id="KW-0862">Zinc</keyword>
<keyword evidence="15" id="KW-0820">tRNA-binding</keyword>
<dbReference type="GO" id="GO:0006364">
    <property type="term" value="P:rRNA processing"/>
    <property type="evidence" value="ECO:0007669"/>
    <property type="project" value="UniProtKB-UniRule"/>
</dbReference>
<comment type="similarity">
    <text evidence="15">Belongs to the RNase E/G family. RNase E subfamily.</text>
</comment>
<keyword evidence="13 15" id="KW-0694">RNA-binding</keyword>
<keyword evidence="11 15" id="KW-0378">Hydrolase</keyword>
<evidence type="ECO:0000256" key="2">
    <source>
        <dbReference type="ARBA" id="ARBA00022475"/>
    </source>
</evidence>
<evidence type="ECO:0000313" key="19">
    <source>
        <dbReference type="Proteomes" id="UP000294325"/>
    </source>
</evidence>
<keyword evidence="12 15" id="KW-0460">Magnesium</keyword>
<comment type="function">
    <text evidence="15">Endoribonuclease that plays a central role in RNA processing and decay. Required for the maturation of 5S and 16S rRNAs and the majority of tRNAs. Also involved in the degradation of most mRNAs.</text>
</comment>
<evidence type="ECO:0000313" key="18">
    <source>
        <dbReference type="EMBL" id="QBQ54295.1"/>
    </source>
</evidence>
<comment type="catalytic activity">
    <reaction evidence="15">
        <text>Endonucleolytic cleavage of single-stranded RNA in A- and U-rich regions.</text>
        <dbReference type="EC" id="3.1.26.12"/>
    </reaction>
</comment>
<evidence type="ECO:0000256" key="13">
    <source>
        <dbReference type="ARBA" id="ARBA00022884"/>
    </source>
</evidence>
<comment type="cofactor">
    <cofactor evidence="15">
        <name>Mg(2+)</name>
        <dbReference type="ChEBI" id="CHEBI:18420"/>
    </cofactor>
    <text evidence="15">Binds 1 Mg(2+) ion per subunit.</text>
</comment>
<keyword evidence="19" id="KW-1185">Reference proteome</keyword>
<comment type="similarity">
    <text evidence="1">Belongs to the RNase E/G family. RNase G subfamily.</text>
</comment>
<dbReference type="EMBL" id="CP038033">
    <property type="protein sequence ID" value="QBQ54295.1"/>
    <property type="molecule type" value="Genomic_DNA"/>
</dbReference>
<feature type="compositionally biased region" description="Basic and acidic residues" evidence="16">
    <location>
        <begin position="635"/>
        <end position="644"/>
    </location>
</feature>
<feature type="binding site" evidence="15">
    <location>
        <position position="303"/>
    </location>
    <ligand>
        <name>Mg(2+)</name>
        <dbReference type="ChEBI" id="CHEBI:18420"/>
        <note>catalytic</note>
    </ligand>
</feature>
<proteinExistence type="inferred from homology"/>
<keyword evidence="5 15" id="KW-0698">rRNA processing</keyword>
<comment type="subcellular location">
    <subcellularLocation>
        <location evidence="15">Cytoplasm</location>
    </subcellularLocation>
    <subcellularLocation>
        <location evidence="15">Cell inner membrane</location>
        <topology evidence="15">Peripheral membrane protein</topology>
        <orientation evidence="15">Cytoplasmic side</orientation>
    </subcellularLocation>
</comment>
<feature type="binding site" evidence="15">
    <location>
        <position position="407"/>
    </location>
    <ligand>
        <name>Zn(2+)</name>
        <dbReference type="ChEBI" id="CHEBI:29105"/>
        <note>ligand shared between dimeric partners</note>
    </ligand>
</feature>
<gene>
    <name evidence="15" type="primary">rne</name>
    <name evidence="18" type="ORF">E3U44_07070</name>
</gene>
<evidence type="ECO:0000256" key="10">
    <source>
        <dbReference type="ARBA" id="ARBA00022759"/>
    </source>
</evidence>
<evidence type="ECO:0000256" key="7">
    <source>
        <dbReference type="ARBA" id="ARBA00022722"/>
    </source>
</evidence>
<dbReference type="Pfam" id="PF00575">
    <property type="entry name" value="S1"/>
    <property type="match status" value="1"/>
</dbReference>
<evidence type="ECO:0000256" key="12">
    <source>
        <dbReference type="ARBA" id="ARBA00022842"/>
    </source>
</evidence>
<dbReference type="Pfam" id="PF20833">
    <property type="entry name" value="RNase_E_G_Thio"/>
    <property type="match status" value="1"/>
</dbReference>
<keyword evidence="10 15" id="KW-0255">Endonuclease</keyword>
<accession>A0A4V1AVT9</accession>
<sequence>MKRMLINATHAEELRVAMVDGQHLQDLDIENPTREQKKANVYKGKITRVEPSLEAVFVDYGADRQGFLPLKEVARGYFQPYQGEPGERLKVQEVLKEGQELLVQVEKEERGNKGAALSTFVSLAGRYLVLMPNNPRAGGVSRRIEGEERGALLEAMRALEVPEGMGLIARTAALGKSTEELQWDFNYLLHLWQAIRVAAEERSAPFLIYQESDVIIRALRDYLRLDVGEILIDTPDVYQRAYDFMRQVMPHELHRLKLYQDKVSLFTRFQIESQIETAFQHEVELPAGGAIVIDYTEALTTIDINSARANKGEDIEETALSTNLEAAEEIARQLRLRDLGGLIVIDFIDMAPLRNQRAVENRLRECLREDRARVQVGRISRFGLLEMSRQRLRPSLGEAHQVVCPRCSGRGYVRGIESLGLSVLRLVEEGAAKEKTARMVVQLPISVASFLLNEKRSNLATIERRYGVHLFLVPNPHMETPAFKIERIKEKGKEEGRADKRLEMQSYQMANEPESKNLVFATPSIAPDEPLVKGVSPSLPPPGLQSAAPAAQPNFLRHFWKVLVGGDQEPAASEVSNQETATAHGESNKQEHVASRRGRSHGRGRRGSGRKQNRRENSQGKEASLEVESVQSVPEAKETQDKQKVGGNTSPRTATRGRRGGRRSRSSAANRHRHSSSGSRSDGSAVKQPKETGNAEKKPALSSEVKDTPSKLPPETAASGGKKASSEERQSGGSQDSISSGPGKVVAANERAVVATEVPKLPAPISIVEEQTPMLPHSVRKESSG</sequence>
<dbReference type="AlphaFoldDB" id="A0A4V1AVT9"/>
<dbReference type="InterPro" id="IPR003029">
    <property type="entry name" value="S1_domain"/>
</dbReference>
<keyword evidence="9 15" id="KW-0699">rRNA-binding</keyword>
<keyword evidence="7 15" id="KW-0540">Nuclease</keyword>
<keyword evidence="4 15" id="KW-0997">Cell inner membrane</keyword>
<organism evidence="18 19">
    <name type="scientific">Nitrosococcus wardiae</name>
    <dbReference type="NCBI Taxonomy" id="1814290"/>
    <lineage>
        <taxon>Bacteria</taxon>
        <taxon>Pseudomonadati</taxon>
        <taxon>Pseudomonadota</taxon>
        <taxon>Gammaproteobacteria</taxon>
        <taxon>Chromatiales</taxon>
        <taxon>Chromatiaceae</taxon>
        <taxon>Nitrosococcus</taxon>
    </lineage>
</organism>
<feature type="compositionally biased region" description="Low complexity" evidence="16">
    <location>
        <begin position="676"/>
        <end position="685"/>
    </location>
</feature>
<feature type="compositionally biased region" description="Basic residues" evidence="16">
    <location>
        <begin position="655"/>
        <end position="675"/>
    </location>
</feature>
<keyword evidence="2 15" id="KW-1003">Cell membrane</keyword>
<dbReference type="GO" id="GO:0000049">
    <property type="term" value="F:tRNA binding"/>
    <property type="evidence" value="ECO:0007669"/>
    <property type="project" value="UniProtKB-KW"/>
</dbReference>
<dbReference type="HAMAP" id="MF_00970">
    <property type="entry name" value="RNase_E"/>
    <property type="match status" value="1"/>
</dbReference>
<dbReference type="CDD" id="cd04453">
    <property type="entry name" value="S1_RNase_E"/>
    <property type="match status" value="1"/>
</dbReference>
<dbReference type="GO" id="GO:0008033">
    <property type="term" value="P:tRNA processing"/>
    <property type="evidence" value="ECO:0007669"/>
    <property type="project" value="UniProtKB-UniRule"/>
</dbReference>
<evidence type="ECO:0000256" key="5">
    <source>
        <dbReference type="ARBA" id="ARBA00022552"/>
    </source>
</evidence>
<feature type="region of interest" description="Required for zinc-mediated homotetramerization and catalytic activity" evidence="15">
    <location>
        <begin position="404"/>
        <end position="407"/>
    </location>
</feature>
<evidence type="ECO:0000256" key="4">
    <source>
        <dbReference type="ARBA" id="ARBA00022519"/>
    </source>
</evidence>
<protein>
    <recommendedName>
        <fullName evidence="15">Ribonuclease E</fullName>
        <shortName evidence="15">RNase E</shortName>
        <ecNumber evidence="15">3.1.26.12</ecNumber>
    </recommendedName>
</protein>
<evidence type="ECO:0000256" key="9">
    <source>
        <dbReference type="ARBA" id="ARBA00022730"/>
    </source>
</evidence>
<evidence type="ECO:0000256" key="6">
    <source>
        <dbReference type="ARBA" id="ARBA00022694"/>
    </source>
</evidence>
<keyword evidence="14 15" id="KW-0472">Membrane</keyword>
<dbReference type="OrthoDB" id="9804278at2"/>
<dbReference type="GO" id="GO:0006402">
    <property type="term" value="P:mRNA catabolic process"/>
    <property type="evidence" value="ECO:0007669"/>
    <property type="project" value="UniProtKB-UniRule"/>
</dbReference>
<feature type="compositionally biased region" description="Basic and acidic residues" evidence="16">
    <location>
        <begin position="688"/>
        <end position="709"/>
    </location>
</feature>
<evidence type="ECO:0000256" key="14">
    <source>
        <dbReference type="ARBA" id="ARBA00023136"/>
    </source>
</evidence>
<dbReference type="Gene3D" id="3.40.1260.20">
    <property type="entry name" value="Ribonuclease E, catalytic domain"/>
    <property type="match status" value="1"/>
</dbReference>
<dbReference type="InterPro" id="IPR048583">
    <property type="entry name" value="RNase_E_G_thioredoxin-like"/>
</dbReference>
<dbReference type="InterPro" id="IPR004659">
    <property type="entry name" value="RNase_E/G"/>
</dbReference>
<dbReference type="RefSeq" id="WP_134357447.1">
    <property type="nucleotide sequence ID" value="NZ_CP038033.1"/>
</dbReference>
<dbReference type="GO" id="GO:0008995">
    <property type="term" value="F:ribonuclease E activity"/>
    <property type="evidence" value="ECO:0007669"/>
    <property type="project" value="UniProtKB-EC"/>
</dbReference>
<dbReference type="Gene3D" id="2.40.50.140">
    <property type="entry name" value="Nucleic acid-binding proteins"/>
    <property type="match status" value="1"/>
</dbReference>
<dbReference type="PROSITE" id="PS50126">
    <property type="entry name" value="S1"/>
    <property type="match status" value="1"/>
</dbReference>
<comment type="subunit">
    <text evidence="15">Component of the RNA degradosome, which is a multiprotein complex involved in RNA processing and mRNA degradation. Within the RNA degradosome, RNase E assembles into a homotetramer formed by a dimer of dimers.</text>
</comment>
<comment type="cofactor">
    <cofactor evidence="15">
        <name>Zn(2+)</name>
        <dbReference type="ChEBI" id="CHEBI:29105"/>
    </cofactor>
    <text evidence="15">Binds 2 Zn(2+) ions per homotetramer.</text>
</comment>
<feature type="domain" description="S1 motif" evidence="17">
    <location>
        <begin position="39"/>
        <end position="120"/>
    </location>
</feature>